<feature type="transmembrane region" description="Helical" evidence="2">
    <location>
        <begin position="345"/>
        <end position="366"/>
    </location>
</feature>
<feature type="region of interest" description="Disordered" evidence="1">
    <location>
        <begin position="64"/>
        <end position="146"/>
    </location>
</feature>
<gene>
    <name evidence="3" type="ORF">ZIOFF_060358</name>
</gene>
<dbReference type="EMBL" id="JACMSC010000016">
    <property type="protein sequence ID" value="KAG6483706.1"/>
    <property type="molecule type" value="Genomic_DNA"/>
</dbReference>
<accession>A0A8J5KHQ2</accession>
<dbReference type="PANTHER" id="PTHR12242">
    <property type="entry name" value="OS02G0130600 PROTEIN-RELATED"/>
    <property type="match status" value="1"/>
</dbReference>
<comment type="caution">
    <text evidence="3">The sequence shown here is derived from an EMBL/GenBank/DDBJ whole genome shotgun (WGS) entry which is preliminary data.</text>
</comment>
<organism evidence="3 4">
    <name type="scientific">Zingiber officinale</name>
    <name type="common">Ginger</name>
    <name type="synonym">Amomum zingiber</name>
    <dbReference type="NCBI Taxonomy" id="94328"/>
    <lineage>
        <taxon>Eukaryota</taxon>
        <taxon>Viridiplantae</taxon>
        <taxon>Streptophyta</taxon>
        <taxon>Embryophyta</taxon>
        <taxon>Tracheophyta</taxon>
        <taxon>Spermatophyta</taxon>
        <taxon>Magnoliopsida</taxon>
        <taxon>Liliopsida</taxon>
        <taxon>Zingiberales</taxon>
        <taxon>Zingiberaceae</taxon>
        <taxon>Zingiber</taxon>
    </lineage>
</organism>
<feature type="transmembrane region" description="Helical" evidence="2">
    <location>
        <begin position="232"/>
        <end position="257"/>
    </location>
</feature>
<feature type="transmembrane region" description="Helical" evidence="2">
    <location>
        <begin position="300"/>
        <end position="325"/>
    </location>
</feature>
<keyword evidence="2" id="KW-0472">Membrane</keyword>
<dbReference type="Proteomes" id="UP000734854">
    <property type="component" value="Unassembled WGS sequence"/>
</dbReference>
<feature type="transmembrane region" description="Helical" evidence="2">
    <location>
        <begin position="269"/>
        <end position="288"/>
    </location>
</feature>
<evidence type="ECO:0000313" key="3">
    <source>
        <dbReference type="EMBL" id="KAG6483706.1"/>
    </source>
</evidence>
<reference evidence="3 4" key="1">
    <citation type="submission" date="2020-08" db="EMBL/GenBank/DDBJ databases">
        <title>Plant Genome Project.</title>
        <authorList>
            <person name="Zhang R.-G."/>
        </authorList>
    </citation>
    <scope>NUCLEOTIDE SEQUENCE [LARGE SCALE GENOMIC DNA]</scope>
    <source>
        <tissue evidence="3">Rhizome</tissue>
    </source>
</reference>
<keyword evidence="4" id="KW-1185">Reference proteome</keyword>
<keyword evidence="2" id="KW-1133">Transmembrane helix</keyword>
<name>A0A8J5KHQ2_ZINOF</name>
<keyword evidence="2" id="KW-0812">Transmembrane</keyword>
<sequence length="385" mass="44128">MPSSNHTVRTTSFPFLLIPHANINQGRRISDRKLESEATGSDSPIHGLLLRPLVRSALLRLPRRRASGLPRRHPRRRAEPQGAGGLRVPQLAALRGRRRRRRPHRRRRRSGWSIGVRAVAEPVAGGAPRRPPRGEAGRGRRHDRRPDLGSAHLRLEHHAVLHRIASVISAHGCWMYGKCATENDEVNAFLKGDVAVDIPVTLYGTDRNKNVSKSHSYYEQGYYQQKTGFMGYLMLIAYQTSAGAVVLTDFVFWALLVPLLSVEHFKLDLLMGCMHTLNLVFLLLDTALNSLPFPWFRMAYFTLWSCIYVIFQWVLHACGFSWWSMLTHKFLRWPYPFLKLSTPWAPLWYFCLALVHIPCYGMYSLLVSSKNSILSQIFSHAYRRP</sequence>
<proteinExistence type="predicted"/>
<evidence type="ECO:0000256" key="1">
    <source>
        <dbReference type="SAM" id="MobiDB-lite"/>
    </source>
</evidence>
<dbReference type="PANTHER" id="PTHR12242:SF6">
    <property type="entry name" value="PROTEIN ROLLING PROTEIN"/>
    <property type="match status" value="1"/>
</dbReference>
<feature type="compositionally biased region" description="Basic residues" evidence="1">
    <location>
        <begin position="64"/>
        <end position="76"/>
    </location>
</feature>
<evidence type="ECO:0000256" key="2">
    <source>
        <dbReference type="SAM" id="Phobius"/>
    </source>
</evidence>
<protein>
    <submittedName>
        <fullName evidence="3">Uncharacterized protein</fullName>
    </submittedName>
</protein>
<evidence type="ECO:0000313" key="4">
    <source>
        <dbReference type="Proteomes" id="UP000734854"/>
    </source>
</evidence>
<feature type="compositionally biased region" description="Basic residues" evidence="1">
    <location>
        <begin position="95"/>
        <end position="110"/>
    </location>
</feature>
<dbReference type="AlphaFoldDB" id="A0A8J5KHQ2"/>
<dbReference type="GO" id="GO:0016020">
    <property type="term" value="C:membrane"/>
    <property type="evidence" value="ECO:0007669"/>
    <property type="project" value="TreeGrafter"/>
</dbReference>